<name>A0A433BAD0_9FUNG</name>
<dbReference type="EMBL" id="RBNI01014514">
    <property type="protein sequence ID" value="RUP20726.1"/>
    <property type="molecule type" value="Genomic_DNA"/>
</dbReference>
<protein>
    <submittedName>
        <fullName evidence="2">Uncharacterized protein</fullName>
    </submittedName>
</protein>
<gene>
    <name evidence="2" type="ORF">BC936DRAFT_139229</name>
</gene>
<keyword evidence="3" id="KW-1185">Reference proteome</keyword>
<evidence type="ECO:0000256" key="1">
    <source>
        <dbReference type="SAM" id="MobiDB-lite"/>
    </source>
</evidence>
<accession>A0A433BAD0</accession>
<evidence type="ECO:0000313" key="2">
    <source>
        <dbReference type="EMBL" id="RUP20726.1"/>
    </source>
</evidence>
<comment type="caution">
    <text evidence="2">The sequence shown here is derived from an EMBL/GenBank/DDBJ whole genome shotgun (WGS) entry which is preliminary data.</text>
</comment>
<sequence>MHSVADIRGTESGARYSRDPSKRPHLSKWTQPPRKLSNPLLREIFNHSTGRHRPANTFTDTIKTEHNLTRWIEQNEPENSQRMGNH</sequence>
<organism evidence="2 3">
    <name type="scientific">Jimgerdemannia flammicorona</name>
    <dbReference type="NCBI Taxonomy" id="994334"/>
    <lineage>
        <taxon>Eukaryota</taxon>
        <taxon>Fungi</taxon>
        <taxon>Fungi incertae sedis</taxon>
        <taxon>Mucoromycota</taxon>
        <taxon>Mucoromycotina</taxon>
        <taxon>Endogonomycetes</taxon>
        <taxon>Endogonales</taxon>
        <taxon>Endogonaceae</taxon>
        <taxon>Jimgerdemannia</taxon>
    </lineage>
</organism>
<proteinExistence type="predicted"/>
<reference evidence="2 3" key="1">
    <citation type="journal article" date="2018" name="New Phytol.">
        <title>Phylogenomics of Endogonaceae and evolution of mycorrhizas within Mucoromycota.</title>
        <authorList>
            <person name="Chang Y."/>
            <person name="Desiro A."/>
            <person name="Na H."/>
            <person name="Sandor L."/>
            <person name="Lipzen A."/>
            <person name="Clum A."/>
            <person name="Barry K."/>
            <person name="Grigoriev I.V."/>
            <person name="Martin F.M."/>
            <person name="Stajich J.E."/>
            <person name="Smith M.E."/>
            <person name="Bonito G."/>
            <person name="Spatafora J.W."/>
        </authorList>
    </citation>
    <scope>NUCLEOTIDE SEQUENCE [LARGE SCALE GENOMIC DNA]</scope>
    <source>
        <strain evidence="2 3">GMNB39</strain>
    </source>
</reference>
<evidence type="ECO:0000313" key="3">
    <source>
        <dbReference type="Proteomes" id="UP000268093"/>
    </source>
</evidence>
<dbReference type="AlphaFoldDB" id="A0A433BAD0"/>
<feature type="region of interest" description="Disordered" evidence="1">
    <location>
        <begin position="1"/>
        <end position="37"/>
    </location>
</feature>
<dbReference type="Proteomes" id="UP000268093">
    <property type="component" value="Unassembled WGS sequence"/>
</dbReference>